<dbReference type="SUPFAM" id="SSF48452">
    <property type="entry name" value="TPR-like"/>
    <property type="match status" value="1"/>
</dbReference>
<dbReference type="EMBL" id="SRLO01000515">
    <property type="protein sequence ID" value="TNN53475.1"/>
    <property type="molecule type" value="Genomic_DNA"/>
</dbReference>
<keyword evidence="5" id="KW-0802">TPR repeat</keyword>
<evidence type="ECO:0000256" key="5">
    <source>
        <dbReference type="ARBA" id="ARBA00022803"/>
    </source>
</evidence>
<feature type="domain" description="IFT80/172/WDR35 TPR" evidence="9">
    <location>
        <begin position="8"/>
        <end position="140"/>
    </location>
</feature>
<evidence type="ECO:0000256" key="7">
    <source>
        <dbReference type="ARBA" id="ARBA00023273"/>
    </source>
</evidence>
<comment type="similarity">
    <text evidence="8">Belongs to the IFT172 family.</text>
</comment>
<accession>A0A4Z2GJP2</accession>
<feature type="domain" description="IF140/IFT172/WDR19 TPR" evidence="10">
    <location>
        <begin position="142"/>
        <end position="331"/>
    </location>
</feature>
<evidence type="ECO:0000259" key="9">
    <source>
        <dbReference type="Pfam" id="PF23387"/>
    </source>
</evidence>
<evidence type="ECO:0000259" key="10">
    <source>
        <dbReference type="Pfam" id="PF24762"/>
    </source>
</evidence>
<keyword evidence="3" id="KW-0853">WD repeat</keyword>
<keyword evidence="11" id="KW-0282">Flagellum</keyword>
<dbReference type="GO" id="GO:0042073">
    <property type="term" value="P:intraciliary transport"/>
    <property type="evidence" value="ECO:0007669"/>
    <property type="project" value="TreeGrafter"/>
</dbReference>
<dbReference type="InterPro" id="IPR011990">
    <property type="entry name" value="TPR-like_helical_dom_sf"/>
</dbReference>
<keyword evidence="6" id="KW-0969">Cilium</keyword>
<keyword evidence="7" id="KW-0966">Cell projection</keyword>
<dbReference type="Pfam" id="PF24762">
    <property type="entry name" value="TPR_IF140-IFT172"/>
    <property type="match status" value="1"/>
</dbReference>
<evidence type="ECO:0000256" key="1">
    <source>
        <dbReference type="ARBA" id="ARBA00004138"/>
    </source>
</evidence>
<dbReference type="FunFam" id="1.25.40.470:FF:000008">
    <property type="entry name" value="Intraflagellar transport protein 172 homolog"/>
    <property type="match status" value="1"/>
</dbReference>
<evidence type="ECO:0000256" key="6">
    <source>
        <dbReference type="ARBA" id="ARBA00023069"/>
    </source>
</evidence>
<dbReference type="Proteomes" id="UP000314294">
    <property type="component" value="Unassembled WGS sequence"/>
</dbReference>
<evidence type="ECO:0000313" key="12">
    <source>
        <dbReference type="Proteomes" id="UP000314294"/>
    </source>
</evidence>
<dbReference type="AlphaFoldDB" id="A0A4Z2GJP2"/>
<organism evidence="11 12">
    <name type="scientific">Liparis tanakae</name>
    <name type="common">Tanaka's snailfish</name>
    <dbReference type="NCBI Taxonomy" id="230148"/>
    <lineage>
        <taxon>Eukaryota</taxon>
        <taxon>Metazoa</taxon>
        <taxon>Chordata</taxon>
        <taxon>Craniata</taxon>
        <taxon>Vertebrata</taxon>
        <taxon>Euteleostomi</taxon>
        <taxon>Actinopterygii</taxon>
        <taxon>Neopterygii</taxon>
        <taxon>Teleostei</taxon>
        <taxon>Neoteleostei</taxon>
        <taxon>Acanthomorphata</taxon>
        <taxon>Eupercaria</taxon>
        <taxon>Perciformes</taxon>
        <taxon>Cottioidei</taxon>
        <taxon>Cottales</taxon>
        <taxon>Liparidae</taxon>
        <taxon>Liparis</taxon>
    </lineage>
</organism>
<evidence type="ECO:0000313" key="11">
    <source>
        <dbReference type="EMBL" id="TNN53475.1"/>
    </source>
</evidence>
<dbReference type="GO" id="GO:0030992">
    <property type="term" value="C:intraciliary transport particle B"/>
    <property type="evidence" value="ECO:0007669"/>
    <property type="project" value="TreeGrafter"/>
</dbReference>
<sequence length="373" mass="42270">MSPETEAMWKMLSKLALKANQLHIAERCFAALGDVSTLRFLQQTNEIADKVSQEMGGDGTAFYQVQARVAMLDKNFKLAEMHYMEQNRIDEAIAMYQELHMWDDCIALAEAKGHPELDSLRRNHYQWLMDTGQDEKAGEVKESEGDFQGAINLYLKAGLPAKAARLAIGHPEITNNRDTVGRIAASLIKGEFYERAGDLYESIRNNQRALECYCKGDAFRKAVELARLAFPVEVVKLEEAWGDYLVQQKQMDAAINHFIEAGCSLKAIEAAIAARQWKKAVHILELQEDSSAGKYYVKIAQYYASTKDYEVAEQLFVKGGHIKDAIDMYTTAGRWEEAHKLAVECMTEEEVMALYISRAQELERDGKFKEAER</sequence>
<dbReference type="GO" id="GO:0005930">
    <property type="term" value="C:axoneme"/>
    <property type="evidence" value="ECO:0007669"/>
    <property type="project" value="TreeGrafter"/>
</dbReference>
<dbReference type="OrthoDB" id="2186662at2759"/>
<dbReference type="PANTHER" id="PTHR15722">
    <property type="entry name" value="IFT140/172-RELATED"/>
    <property type="match status" value="1"/>
</dbReference>
<dbReference type="GO" id="GO:0036064">
    <property type="term" value="C:ciliary basal body"/>
    <property type="evidence" value="ECO:0007669"/>
    <property type="project" value="TreeGrafter"/>
</dbReference>
<comment type="caution">
    <text evidence="11">The sequence shown here is derived from an EMBL/GenBank/DDBJ whole genome shotgun (WGS) entry which is preliminary data.</text>
</comment>
<gene>
    <name evidence="11" type="primary">ift172_3</name>
    <name evidence="11" type="ORF">EYF80_036317</name>
</gene>
<keyword evidence="2" id="KW-0217">Developmental protein</keyword>
<comment type="subcellular location">
    <subcellularLocation>
        <location evidence="1">Cell projection</location>
        <location evidence="1">Cilium</location>
    </subcellularLocation>
</comment>
<dbReference type="InterPro" id="IPR056168">
    <property type="entry name" value="TPR_IF140/IFT172/WDR19"/>
</dbReference>
<keyword evidence="4" id="KW-0677">Repeat</keyword>
<name>A0A4Z2GJP2_9TELE</name>
<reference evidence="11 12" key="1">
    <citation type="submission" date="2019-03" db="EMBL/GenBank/DDBJ databases">
        <title>First draft genome of Liparis tanakae, snailfish: a comprehensive survey of snailfish specific genes.</title>
        <authorList>
            <person name="Kim W."/>
            <person name="Song I."/>
            <person name="Jeong J.-H."/>
            <person name="Kim D."/>
            <person name="Kim S."/>
            <person name="Ryu S."/>
            <person name="Song J.Y."/>
            <person name="Lee S.K."/>
        </authorList>
    </citation>
    <scope>NUCLEOTIDE SEQUENCE [LARGE SCALE GENOMIC DNA]</scope>
    <source>
        <tissue evidence="11">Muscle</tissue>
    </source>
</reference>
<dbReference type="InterPro" id="IPR056157">
    <property type="entry name" value="TPR_IFT80_172_dom"/>
</dbReference>
<dbReference type="Pfam" id="PF23387">
    <property type="entry name" value="TPR_IFT80_172"/>
    <property type="match status" value="1"/>
</dbReference>
<dbReference type="Gene3D" id="1.25.40.470">
    <property type="match status" value="2"/>
</dbReference>
<dbReference type="PANTHER" id="PTHR15722:SF2">
    <property type="entry name" value="INTRAFLAGELLAR TRANSPORT PROTEIN 172 HOMOLOG"/>
    <property type="match status" value="1"/>
</dbReference>
<evidence type="ECO:0000256" key="3">
    <source>
        <dbReference type="ARBA" id="ARBA00022574"/>
    </source>
</evidence>
<evidence type="ECO:0000256" key="4">
    <source>
        <dbReference type="ARBA" id="ARBA00022737"/>
    </source>
</evidence>
<evidence type="ECO:0000256" key="8">
    <source>
        <dbReference type="ARBA" id="ARBA00038130"/>
    </source>
</evidence>
<keyword evidence="12" id="KW-1185">Reference proteome</keyword>
<protein>
    <submittedName>
        <fullName evidence="11">Intraflagellar transport protein 172</fullName>
    </submittedName>
</protein>
<proteinExistence type="inferred from homology"/>
<evidence type="ECO:0000256" key="2">
    <source>
        <dbReference type="ARBA" id="ARBA00022473"/>
    </source>
</evidence>